<comment type="caution">
    <text evidence="1">The sequence shown here is derived from an EMBL/GenBank/DDBJ whole genome shotgun (WGS) entry which is preliminary data.</text>
</comment>
<dbReference type="Proteomes" id="UP001607303">
    <property type="component" value="Unassembled WGS sequence"/>
</dbReference>
<dbReference type="AlphaFoldDB" id="A0ABD2AH76"/>
<proteinExistence type="predicted"/>
<evidence type="ECO:0000313" key="2">
    <source>
        <dbReference type="Proteomes" id="UP001607303"/>
    </source>
</evidence>
<protein>
    <submittedName>
        <fullName evidence="1">Uncharacterized protein</fullName>
    </submittedName>
</protein>
<evidence type="ECO:0000313" key="1">
    <source>
        <dbReference type="EMBL" id="KAL2719971.1"/>
    </source>
</evidence>
<organism evidence="1 2">
    <name type="scientific">Vespula maculifrons</name>
    <name type="common">Eastern yellow jacket</name>
    <name type="synonym">Wasp</name>
    <dbReference type="NCBI Taxonomy" id="7453"/>
    <lineage>
        <taxon>Eukaryota</taxon>
        <taxon>Metazoa</taxon>
        <taxon>Ecdysozoa</taxon>
        <taxon>Arthropoda</taxon>
        <taxon>Hexapoda</taxon>
        <taxon>Insecta</taxon>
        <taxon>Pterygota</taxon>
        <taxon>Neoptera</taxon>
        <taxon>Endopterygota</taxon>
        <taxon>Hymenoptera</taxon>
        <taxon>Apocrita</taxon>
        <taxon>Aculeata</taxon>
        <taxon>Vespoidea</taxon>
        <taxon>Vespidae</taxon>
        <taxon>Vespinae</taxon>
        <taxon>Vespula</taxon>
    </lineage>
</organism>
<accession>A0ABD2AH76</accession>
<dbReference type="EMBL" id="JAYRBN010000117">
    <property type="protein sequence ID" value="KAL2719971.1"/>
    <property type="molecule type" value="Genomic_DNA"/>
</dbReference>
<gene>
    <name evidence="1" type="ORF">V1477_021118</name>
</gene>
<reference evidence="1 2" key="1">
    <citation type="journal article" date="2024" name="Ann. Entomol. Soc. Am.">
        <title>Genomic analyses of the southern and eastern yellowjacket wasps (Hymenoptera: Vespidae) reveal evolutionary signatures of social life.</title>
        <authorList>
            <person name="Catto M.A."/>
            <person name="Caine P.B."/>
            <person name="Orr S.E."/>
            <person name="Hunt B.G."/>
            <person name="Goodisman M.A.D."/>
        </authorList>
    </citation>
    <scope>NUCLEOTIDE SEQUENCE [LARGE SCALE GENOMIC DNA]</scope>
    <source>
        <strain evidence="1">232</strain>
        <tissue evidence="1">Head and thorax</tissue>
    </source>
</reference>
<keyword evidence="2" id="KW-1185">Reference proteome</keyword>
<name>A0ABD2AH76_VESMC</name>
<sequence length="155" mass="17851">MSPMQMGLKIACSDAKVCANSDCGAWWMNTSNQRTSGKTVGHSFGGCGTSNTPDSALLYIFCAFIHHTSQRGWPKRLKGKRFSNRQYLLRRIRIYETYLNWHLLFFRTSDDTSYVDSTNVRPSTGLSKYPYTVHYVTEIKQQERDKICKGSDYEH</sequence>